<dbReference type="InterPro" id="IPR025380">
    <property type="entry name" value="DUF4369"/>
</dbReference>
<dbReference type="PANTHER" id="PTHR42852:SF6">
    <property type="entry name" value="THIOL:DISULFIDE INTERCHANGE PROTEIN DSBE"/>
    <property type="match status" value="1"/>
</dbReference>
<dbReference type="InterPro" id="IPR000866">
    <property type="entry name" value="AhpC/TSA"/>
</dbReference>
<gene>
    <name evidence="7" type="primary">resA_12</name>
    <name evidence="7" type="ORF">NCTC11388_04634</name>
</gene>
<accession>A0A380CXD5</accession>
<dbReference type="CDD" id="cd02966">
    <property type="entry name" value="TlpA_like_family"/>
    <property type="match status" value="1"/>
</dbReference>
<dbReference type="PANTHER" id="PTHR42852">
    <property type="entry name" value="THIOL:DISULFIDE INTERCHANGE PROTEIN DSBE"/>
    <property type="match status" value="1"/>
</dbReference>
<dbReference type="InterPro" id="IPR017937">
    <property type="entry name" value="Thioredoxin_CS"/>
</dbReference>
<feature type="domain" description="Thioredoxin" evidence="6">
    <location>
        <begin position="238"/>
        <end position="378"/>
    </location>
</feature>
<evidence type="ECO:0000313" key="8">
    <source>
        <dbReference type="Proteomes" id="UP000254893"/>
    </source>
</evidence>
<keyword evidence="2" id="KW-0201">Cytochrome c-type biogenesis</keyword>
<dbReference type="GO" id="GO:0016491">
    <property type="term" value="F:oxidoreductase activity"/>
    <property type="evidence" value="ECO:0007669"/>
    <property type="project" value="InterPro"/>
</dbReference>
<reference evidence="7 8" key="1">
    <citation type="submission" date="2018-06" db="EMBL/GenBank/DDBJ databases">
        <authorList>
            <consortium name="Pathogen Informatics"/>
            <person name="Doyle S."/>
        </authorList>
    </citation>
    <scope>NUCLEOTIDE SEQUENCE [LARGE SCALE GENOMIC DNA]</scope>
    <source>
        <strain evidence="7 8">NCTC11388</strain>
    </source>
</reference>
<dbReference type="SUPFAM" id="SSF52833">
    <property type="entry name" value="Thioredoxin-like"/>
    <property type="match status" value="1"/>
</dbReference>
<dbReference type="PROSITE" id="PS51352">
    <property type="entry name" value="THIOREDOXIN_2"/>
    <property type="match status" value="1"/>
</dbReference>
<dbReference type="EMBL" id="UGYW01000002">
    <property type="protein sequence ID" value="SUJ29414.1"/>
    <property type="molecule type" value="Genomic_DNA"/>
</dbReference>
<keyword evidence="3" id="KW-1015">Disulfide bond</keyword>
<proteinExistence type="predicted"/>
<evidence type="ECO:0000256" key="4">
    <source>
        <dbReference type="ARBA" id="ARBA00023284"/>
    </source>
</evidence>
<dbReference type="PROSITE" id="PS00194">
    <property type="entry name" value="THIOREDOXIN_1"/>
    <property type="match status" value="1"/>
</dbReference>
<evidence type="ECO:0000259" key="6">
    <source>
        <dbReference type="PROSITE" id="PS51352"/>
    </source>
</evidence>
<organism evidence="7 8">
    <name type="scientific">Sphingobacterium spiritivorum</name>
    <name type="common">Flavobacterium spiritivorum</name>
    <dbReference type="NCBI Taxonomy" id="258"/>
    <lineage>
        <taxon>Bacteria</taxon>
        <taxon>Pseudomonadati</taxon>
        <taxon>Bacteroidota</taxon>
        <taxon>Sphingobacteriia</taxon>
        <taxon>Sphingobacteriales</taxon>
        <taxon>Sphingobacteriaceae</taxon>
        <taxon>Sphingobacterium</taxon>
    </lineage>
</organism>
<keyword evidence="5" id="KW-0732">Signal</keyword>
<protein>
    <submittedName>
        <fullName evidence="7">Thiol-disulfide oxidoreductase resA</fullName>
    </submittedName>
</protein>
<evidence type="ECO:0000256" key="2">
    <source>
        <dbReference type="ARBA" id="ARBA00022748"/>
    </source>
</evidence>
<dbReference type="GO" id="GO:0016209">
    <property type="term" value="F:antioxidant activity"/>
    <property type="evidence" value="ECO:0007669"/>
    <property type="project" value="InterPro"/>
</dbReference>
<dbReference type="GO" id="GO:0017004">
    <property type="term" value="P:cytochrome complex assembly"/>
    <property type="evidence" value="ECO:0007669"/>
    <property type="project" value="UniProtKB-KW"/>
</dbReference>
<evidence type="ECO:0000313" key="7">
    <source>
        <dbReference type="EMBL" id="SUJ29414.1"/>
    </source>
</evidence>
<dbReference type="Pfam" id="PF14289">
    <property type="entry name" value="DUF4369"/>
    <property type="match status" value="1"/>
</dbReference>
<dbReference type="GO" id="GO:0030313">
    <property type="term" value="C:cell envelope"/>
    <property type="evidence" value="ECO:0007669"/>
    <property type="project" value="UniProtKB-SubCell"/>
</dbReference>
<dbReference type="Gene3D" id="3.40.30.10">
    <property type="entry name" value="Glutaredoxin"/>
    <property type="match status" value="1"/>
</dbReference>
<dbReference type="AlphaFoldDB" id="A0A380CXD5"/>
<feature type="chain" id="PRO_5017003784" evidence="5">
    <location>
        <begin position="20"/>
        <end position="378"/>
    </location>
</feature>
<evidence type="ECO:0000256" key="3">
    <source>
        <dbReference type="ARBA" id="ARBA00023157"/>
    </source>
</evidence>
<dbReference type="RefSeq" id="WP_115171784.1">
    <property type="nucleotide sequence ID" value="NZ_UGYW01000002.1"/>
</dbReference>
<feature type="signal peptide" evidence="5">
    <location>
        <begin position="1"/>
        <end position="19"/>
    </location>
</feature>
<dbReference type="InterPro" id="IPR013766">
    <property type="entry name" value="Thioredoxin_domain"/>
</dbReference>
<dbReference type="InterPro" id="IPR050553">
    <property type="entry name" value="Thioredoxin_ResA/DsbE_sf"/>
</dbReference>
<comment type="subcellular location">
    <subcellularLocation>
        <location evidence="1">Cell envelope</location>
    </subcellularLocation>
</comment>
<sequence length="378" mass="42174">MIKKAAIALLLSLPVLASAQSDTYSIVGKIEKPKEKSQIYLSIRNAKMQVLDSVDVKDGGFQFQGKVDGPTAVFLIYDHEHEGRKKNGAPSDALTIYVDKGQTTVHIADSIKNASVKGTAIQDQYSQYAQLLKTVNSEMNRVSAKFRNSTEEQQKDTTYSNALRDEYMKYANEKSALQENYAKSNPASYFSLMAIQDISYQDFDVVKLEGLYNKLTPEIKSTAAGQSFAQQIAAAKATTIGSTAPDFTQNDVNDKPVKLSDFKGKYVLLDFWASWCGPCRAENPNVVAAFQKFKDKNFTVLGVSLDQPGKKENWLQAIEKDQLTWTHVSDLQFWNNAVAKLYGIRSIPQNYLIGPDGKILASNLRGEELHRKLEELLK</sequence>
<evidence type="ECO:0000256" key="5">
    <source>
        <dbReference type="SAM" id="SignalP"/>
    </source>
</evidence>
<dbReference type="Pfam" id="PF00578">
    <property type="entry name" value="AhpC-TSA"/>
    <property type="match status" value="1"/>
</dbReference>
<keyword evidence="4" id="KW-0676">Redox-active center</keyword>
<dbReference type="Proteomes" id="UP000254893">
    <property type="component" value="Unassembled WGS sequence"/>
</dbReference>
<dbReference type="InterPro" id="IPR036249">
    <property type="entry name" value="Thioredoxin-like_sf"/>
</dbReference>
<name>A0A380CXD5_SPHSI</name>
<evidence type="ECO:0000256" key="1">
    <source>
        <dbReference type="ARBA" id="ARBA00004196"/>
    </source>
</evidence>